<feature type="region of interest" description="Disordered" evidence="1">
    <location>
        <begin position="270"/>
        <end position="315"/>
    </location>
</feature>
<evidence type="ECO:0000313" key="2">
    <source>
        <dbReference type="EMBL" id="EAR97738.2"/>
    </source>
</evidence>
<keyword evidence="3" id="KW-1185">Reference proteome</keyword>
<evidence type="ECO:0000313" key="3">
    <source>
        <dbReference type="Proteomes" id="UP000009168"/>
    </source>
</evidence>
<protein>
    <submittedName>
        <fullName evidence="2">Uncharacterized protein</fullName>
    </submittedName>
</protein>
<dbReference type="EMBL" id="GG662661">
    <property type="protein sequence ID" value="EAR97738.2"/>
    <property type="molecule type" value="Genomic_DNA"/>
</dbReference>
<feature type="region of interest" description="Disordered" evidence="1">
    <location>
        <begin position="565"/>
        <end position="588"/>
    </location>
</feature>
<feature type="compositionally biased region" description="Low complexity" evidence="1">
    <location>
        <begin position="179"/>
        <end position="196"/>
    </location>
</feature>
<dbReference type="RefSeq" id="XP_001017983.2">
    <property type="nucleotide sequence ID" value="XM_001017983.2"/>
</dbReference>
<accession>Q23MA1</accession>
<dbReference type="InParanoid" id="Q23MA1"/>
<dbReference type="eggNOG" id="ENOG502SWTR">
    <property type="taxonomic scope" value="Eukaryota"/>
</dbReference>
<feature type="compositionally biased region" description="Polar residues" evidence="1">
    <location>
        <begin position="62"/>
        <end position="99"/>
    </location>
</feature>
<feature type="region of interest" description="Disordered" evidence="1">
    <location>
        <begin position="384"/>
        <end position="415"/>
    </location>
</feature>
<feature type="region of interest" description="Disordered" evidence="1">
    <location>
        <begin position="999"/>
        <end position="1035"/>
    </location>
</feature>
<dbReference type="OrthoDB" id="304039at2759"/>
<organism evidence="2 3">
    <name type="scientific">Tetrahymena thermophila (strain SB210)</name>
    <dbReference type="NCBI Taxonomy" id="312017"/>
    <lineage>
        <taxon>Eukaryota</taxon>
        <taxon>Sar</taxon>
        <taxon>Alveolata</taxon>
        <taxon>Ciliophora</taxon>
        <taxon>Intramacronucleata</taxon>
        <taxon>Oligohymenophorea</taxon>
        <taxon>Hymenostomatida</taxon>
        <taxon>Tetrahymenina</taxon>
        <taxon>Tetrahymenidae</taxon>
        <taxon>Tetrahymena</taxon>
    </lineage>
</organism>
<evidence type="ECO:0000256" key="1">
    <source>
        <dbReference type="SAM" id="MobiDB-lite"/>
    </source>
</evidence>
<feature type="region of interest" description="Disordered" evidence="1">
    <location>
        <begin position="731"/>
        <end position="752"/>
    </location>
</feature>
<dbReference type="Proteomes" id="UP000009168">
    <property type="component" value="Unassembled WGS sequence"/>
</dbReference>
<feature type="compositionally biased region" description="Low complexity" evidence="1">
    <location>
        <begin position="297"/>
        <end position="313"/>
    </location>
</feature>
<reference evidence="3" key="1">
    <citation type="journal article" date="2006" name="PLoS Biol.">
        <title>Macronuclear genome sequence of the ciliate Tetrahymena thermophila, a model eukaryote.</title>
        <authorList>
            <person name="Eisen J.A."/>
            <person name="Coyne R.S."/>
            <person name="Wu M."/>
            <person name="Wu D."/>
            <person name="Thiagarajan M."/>
            <person name="Wortman J.R."/>
            <person name="Badger J.H."/>
            <person name="Ren Q."/>
            <person name="Amedeo P."/>
            <person name="Jones K.M."/>
            <person name="Tallon L.J."/>
            <person name="Delcher A.L."/>
            <person name="Salzberg S.L."/>
            <person name="Silva J.C."/>
            <person name="Haas B.J."/>
            <person name="Majoros W.H."/>
            <person name="Farzad M."/>
            <person name="Carlton J.M."/>
            <person name="Smith R.K. Jr."/>
            <person name="Garg J."/>
            <person name="Pearlman R.E."/>
            <person name="Karrer K.M."/>
            <person name="Sun L."/>
            <person name="Manning G."/>
            <person name="Elde N.C."/>
            <person name="Turkewitz A.P."/>
            <person name="Asai D.J."/>
            <person name="Wilkes D.E."/>
            <person name="Wang Y."/>
            <person name="Cai H."/>
            <person name="Collins K."/>
            <person name="Stewart B.A."/>
            <person name="Lee S.R."/>
            <person name="Wilamowska K."/>
            <person name="Weinberg Z."/>
            <person name="Ruzzo W.L."/>
            <person name="Wloga D."/>
            <person name="Gaertig J."/>
            <person name="Frankel J."/>
            <person name="Tsao C.-C."/>
            <person name="Gorovsky M.A."/>
            <person name="Keeling P.J."/>
            <person name="Waller R.F."/>
            <person name="Patron N.J."/>
            <person name="Cherry J.M."/>
            <person name="Stover N.A."/>
            <person name="Krieger C.J."/>
            <person name="del Toro C."/>
            <person name="Ryder H.F."/>
            <person name="Williamson S.C."/>
            <person name="Barbeau R.A."/>
            <person name="Hamilton E.P."/>
            <person name="Orias E."/>
        </authorList>
    </citation>
    <scope>NUCLEOTIDE SEQUENCE [LARGE SCALE GENOMIC DNA]</scope>
    <source>
        <strain evidence="3">SB210</strain>
    </source>
</reference>
<feature type="compositionally biased region" description="Polar residues" evidence="1">
    <location>
        <begin position="1"/>
        <end position="27"/>
    </location>
</feature>
<feature type="compositionally biased region" description="Low complexity" evidence="1">
    <location>
        <begin position="129"/>
        <end position="153"/>
    </location>
</feature>
<feature type="compositionally biased region" description="Low complexity" evidence="1">
    <location>
        <begin position="100"/>
        <end position="110"/>
    </location>
</feature>
<feature type="region of interest" description="Disordered" evidence="1">
    <location>
        <begin position="813"/>
        <end position="853"/>
    </location>
</feature>
<proteinExistence type="predicted"/>
<feature type="compositionally biased region" description="Polar residues" evidence="1">
    <location>
        <begin position="731"/>
        <end position="744"/>
    </location>
</feature>
<feature type="compositionally biased region" description="Polar residues" evidence="1">
    <location>
        <begin position="813"/>
        <end position="850"/>
    </location>
</feature>
<feature type="region of interest" description="Disordered" evidence="1">
    <location>
        <begin position="61"/>
        <end position="114"/>
    </location>
</feature>
<feature type="region of interest" description="Disordered" evidence="1">
    <location>
        <begin position="126"/>
        <end position="238"/>
    </location>
</feature>
<feature type="region of interest" description="Disordered" evidence="1">
    <location>
        <begin position="327"/>
        <end position="351"/>
    </location>
</feature>
<gene>
    <name evidence="2" type="ORF">TTHERM_00621580</name>
</gene>
<feature type="compositionally biased region" description="Polar residues" evidence="1">
    <location>
        <begin position="197"/>
        <end position="238"/>
    </location>
</feature>
<name>Q23MA1_TETTS</name>
<dbReference type="GeneID" id="7826272"/>
<dbReference type="HOGENOM" id="CLU_249514_0_0_1"/>
<feature type="compositionally biased region" description="Polar residues" evidence="1">
    <location>
        <begin position="270"/>
        <end position="296"/>
    </location>
</feature>
<dbReference type="KEGG" id="tet:TTHERM_00621580"/>
<feature type="region of interest" description="Disordered" evidence="1">
    <location>
        <begin position="1"/>
        <end position="48"/>
    </location>
</feature>
<feature type="compositionally biased region" description="Polar residues" evidence="1">
    <location>
        <begin position="154"/>
        <end position="178"/>
    </location>
</feature>
<feature type="compositionally biased region" description="Low complexity" evidence="1">
    <location>
        <begin position="33"/>
        <end position="48"/>
    </location>
</feature>
<sequence length="1368" mass="152977">MNSPLAQQYSSGAKENAQYLNGNSQKGNLGHLSSYSSNNSSHVQSANSSNRFSSLAGLKSIVNPSPTVQNPQLRKGSMASSNQEQRATNMNFSQGHIGNSQQQSLPSSQLGNHQRSFSNSKLLQQKYVSQSSKNNSIQNQTNSNGNISNSENIYVSNHSSANANYPNAHISNQQSALPNNQSVNNQCSSVNSNQNSHFQSANLHNFSNNESGAAQQQQSLLGPKNNSPPKQNFSSSTQSATNAAFNLFKNNYLKQSSTTVNLSLNQATNSTNQVSTVNPTSNNQNNTASKISQPIGNNQQSSTTQQYQHSNNTGKGQINMKQRLTYSNQSSTPKQVTPPSSNQGQLAQYQSIDKQSHLQSIEKIKEDINKKLILQQQLNAQIGVSNQNSNGSKSSTPQGLSNKMSSSNSEHKNNSTAATNNILLSINNQSTSVSRKASSGTMQTNKNNINSIVNNHSNNLNSLMCNSNSNNSNQILINSCSKSQNMSSNNQTNNVTPISSNTVLSNANNINRIINETTSLNATTNNLAQNSHTNLNNNSFTNIKGEDNSSTNIIFEKVKKRKMNNFSIGNQNSPNQISTSQPQSHLSSQKNLQYIIQNKTPNIQTPSCGSSQKGLSKTMSFSGHSNNFYSTNCYIKSPQINNNNNQGNYSQNHSIAATNSLNQTGKIKNKKFNSNYDIPSQQLDNISSNKSHINQGISNIIHNQTNLSSTPFSVAHSSNPQLQKNNFSLEGPGSTSGNMTNHARNNSSNNLSPKLNKENLFMESQFNSLQGNIHGIGNLNTMNGNQLLLKDPKMFFKNSNQLQNINSSKAFFQQTSSQNTTPTHSNQVTYPTLNGQSSYNQKYSDSNVHRQNNNQNLNPLPLQSIQTFPQQNQSLNSSFIQNNAHIIQNQPQVVGSLNSSFWSQQTVNNKIILNKLDNFDLENTSNPIDHISEITSLLLISLQDTPLAEAIKKFEENVLKINTENKQKQRQIQHKLNQKLKEIEILQQDLNLVQNKLSQKENELSKGTSTVGLNKKKIDQQTQTSSKKKQQNNKNSVIQICDQDGNVQEVDTDKENEMLKDYILEQEKKVNQFKEKESKMIKLLLAVKKRGIDIDDIYNNDVLNEESNDEILKNNPPQIFPVKKKRNQVDTEFFKKLDNDFQYADNSIVNDSDESSFGFFGKPSDREISQSITIKPQKSKLKQQTKAPPKIPQKLQEKFKQNLQNIQKQESDDDEEDDENNKLHQNILKTLNINQQQLDQLQEQIQKDPNNLTPEQINLIQQIHQIQQMHEKQQKEAVQNKNQNQNQAYQQNFQQQVQTINTDQQILNFDQESSCTDSQLDVMQSNILPSDLKKQLTTISRQSEDDIQVIDEQQLNVEEEFAKYFVQK</sequence>